<evidence type="ECO:0000256" key="2">
    <source>
        <dbReference type="PIRNR" id="PIRNR026508"/>
    </source>
</evidence>
<evidence type="ECO:0000256" key="1">
    <source>
        <dbReference type="ARBA" id="ARBA00005541"/>
    </source>
</evidence>
<sequence length="372" mass="41458">MTQDSQHPGTLVPTPATPSALDEGALQALGLVREDLPRIAEIRMELDDLRPGNLQVFGREAATRTAAFSSQLLDQVRNRDLDASGDKLGEVVRIARSLKLDGFAQRSKVPVIGGLIDRLRVSKGELVQKFSDTNAQIEQLLGDVGVQQALMGKRVGEFDRMHEIVREERHALGLYAAAGKQRLAELQAEQLAGQGSDDPQQRIRQSEVDNAIRLIEKRVSDLQLMQHAADQSLPMIRLIQANALQLIEKFNTVREITIPSWKRQFAIQLSLGEQKAAVELSTAIDDATNELMRRNADLLRQASVDTARSNQRGVIDVATLRHVHEQLIATVEEVRSIHREGMQQRQQAEVELSRLRDDLQQRLAAPTALRES</sequence>
<reference evidence="4 5" key="1">
    <citation type="submission" date="2021-08" db="EMBL/GenBank/DDBJ databases">
        <title>Stenotrophomonas forensis sp. nov., isolated from contaminated viral transport media.</title>
        <authorList>
            <person name="Nguyen S.V."/>
            <person name="Edwards D."/>
            <person name="Scott S."/>
            <person name="Doss J."/>
            <person name="Merid S."/>
            <person name="Zelaya E."/>
            <person name="Maza C."/>
            <person name="Mann M."/>
            <person name="Hamilton B."/>
            <person name="Blackwell R."/>
            <person name="Tran A."/>
            <person name="Hauser J."/>
        </authorList>
    </citation>
    <scope>NUCLEOTIDE SEQUENCE [LARGE SCALE GENOMIC DNA]</scope>
    <source>
        <strain evidence="4 5">DFS-20110405</strain>
    </source>
</reference>
<proteinExistence type="inferred from homology"/>
<keyword evidence="5" id="KW-1185">Reference proteome</keyword>
<gene>
    <name evidence="4" type="ORF">K5L94_15920</name>
</gene>
<dbReference type="PIRSF" id="PIRSF026508">
    <property type="entry name" value="TelA"/>
    <property type="match status" value="1"/>
</dbReference>
<organism evidence="4 5">
    <name type="scientific">Stenotrophomonas forensis</name>
    <dbReference type="NCBI Taxonomy" id="2871169"/>
    <lineage>
        <taxon>Bacteria</taxon>
        <taxon>Pseudomonadati</taxon>
        <taxon>Pseudomonadota</taxon>
        <taxon>Gammaproteobacteria</taxon>
        <taxon>Lysobacterales</taxon>
        <taxon>Lysobacteraceae</taxon>
        <taxon>Stenotrophomonas</taxon>
        <taxon>Stenotrophomonas maltophilia group</taxon>
    </lineage>
</organism>
<name>A0ABY7XXY8_9GAMM</name>
<keyword evidence="3" id="KW-0175">Coiled coil</keyword>
<comment type="similarity">
    <text evidence="1 2">Belongs to the TelA family.</text>
</comment>
<dbReference type="PANTHER" id="PTHR38432:SF1">
    <property type="entry name" value="TELA-LIKE PROTEIN SAOUHSC_01408"/>
    <property type="match status" value="1"/>
</dbReference>
<accession>A0ABY7XXY8</accession>
<dbReference type="Pfam" id="PF05816">
    <property type="entry name" value="TelA"/>
    <property type="match status" value="1"/>
</dbReference>
<dbReference type="PANTHER" id="PTHR38432">
    <property type="entry name" value="TELA-LIKE PROTEIN SAOUHSC_01408"/>
    <property type="match status" value="1"/>
</dbReference>
<dbReference type="RefSeq" id="WP_053450393.1">
    <property type="nucleotide sequence ID" value="NZ_CP082270.1"/>
</dbReference>
<dbReference type="Proteomes" id="UP001216828">
    <property type="component" value="Chromosome"/>
</dbReference>
<feature type="coiled-coil region" evidence="3">
    <location>
        <begin position="338"/>
        <end position="365"/>
    </location>
</feature>
<evidence type="ECO:0000313" key="5">
    <source>
        <dbReference type="Proteomes" id="UP001216828"/>
    </source>
</evidence>
<dbReference type="EMBL" id="CP082270">
    <property type="protein sequence ID" value="WDM62582.1"/>
    <property type="molecule type" value="Genomic_DNA"/>
</dbReference>
<evidence type="ECO:0000256" key="3">
    <source>
        <dbReference type="SAM" id="Coils"/>
    </source>
</evidence>
<protein>
    <submittedName>
        <fullName evidence="4">Toxic anion resistance protein</fullName>
    </submittedName>
</protein>
<evidence type="ECO:0000313" key="4">
    <source>
        <dbReference type="EMBL" id="WDM62582.1"/>
    </source>
</evidence>
<dbReference type="InterPro" id="IPR008863">
    <property type="entry name" value="Toxic_anion-R_TelA"/>
</dbReference>